<proteinExistence type="predicted"/>
<accession>A0ABT3P0Q0</accession>
<comment type="caution">
    <text evidence="1">The sequence shown here is derived from an EMBL/GenBank/DDBJ whole genome shotgun (WGS) entry which is preliminary data.</text>
</comment>
<dbReference type="Proteomes" id="UP001526430">
    <property type="component" value="Unassembled WGS sequence"/>
</dbReference>
<dbReference type="EMBL" id="JAPFQI010000024">
    <property type="protein sequence ID" value="MCW8087989.1"/>
    <property type="molecule type" value="Genomic_DNA"/>
</dbReference>
<keyword evidence="2" id="KW-1185">Reference proteome</keyword>
<evidence type="ECO:0000313" key="1">
    <source>
        <dbReference type="EMBL" id="MCW8087989.1"/>
    </source>
</evidence>
<evidence type="ECO:0000313" key="2">
    <source>
        <dbReference type="Proteomes" id="UP001526430"/>
    </source>
</evidence>
<reference evidence="1 2" key="1">
    <citation type="submission" date="2022-10" db="EMBL/GenBank/DDBJ databases">
        <title>Roseococcus glaciei nov., sp. nov., isolated from glacier.</title>
        <authorList>
            <person name="Liu Q."/>
            <person name="Xin Y.-H."/>
        </authorList>
    </citation>
    <scope>NUCLEOTIDE SEQUENCE [LARGE SCALE GENOMIC DNA]</scope>
    <source>
        <strain evidence="1 2">MDT2-1-1</strain>
    </source>
</reference>
<dbReference type="SUPFAM" id="SSF53474">
    <property type="entry name" value="alpha/beta-Hydrolases"/>
    <property type="match status" value="1"/>
</dbReference>
<dbReference type="RefSeq" id="WP_301592191.1">
    <property type="nucleotide sequence ID" value="NZ_JAPFQI010000024.1"/>
</dbReference>
<dbReference type="InterPro" id="IPR029058">
    <property type="entry name" value="AB_hydrolase_fold"/>
</dbReference>
<name>A0ABT3P0Q0_9PROT</name>
<sequence length="69" mass="7753">MHHIRVGQGPQLLLLYGLGSNLPAWAPVQAKRAQAAFPGAQLRWVERAGHYLHWDQPEEVARIIRESCG</sequence>
<dbReference type="Gene3D" id="3.40.50.1820">
    <property type="entry name" value="alpha/beta hydrolase"/>
    <property type="match status" value="1"/>
</dbReference>
<protein>
    <recommendedName>
        <fullName evidence="3">Alpha/beta hydrolase</fullName>
    </recommendedName>
</protein>
<gene>
    <name evidence="1" type="ORF">OF850_20505</name>
</gene>
<evidence type="ECO:0008006" key="3">
    <source>
        <dbReference type="Google" id="ProtNLM"/>
    </source>
</evidence>
<organism evidence="1 2">
    <name type="scientific">Sabulicella glaciei</name>
    <dbReference type="NCBI Taxonomy" id="2984948"/>
    <lineage>
        <taxon>Bacteria</taxon>
        <taxon>Pseudomonadati</taxon>
        <taxon>Pseudomonadota</taxon>
        <taxon>Alphaproteobacteria</taxon>
        <taxon>Acetobacterales</taxon>
        <taxon>Acetobacteraceae</taxon>
        <taxon>Sabulicella</taxon>
    </lineage>
</organism>